<comment type="subcellular location">
    <subcellularLocation>
        <location evidence="1">Nucleus</location>
    </subcellularLocation>
</comment>
<keyword evidence="10" id="KW-0175">Coiled coil</keyword>
<feature type="region of interest" description="Disordered" evidence="11">
    <location>
        <begin position="532"/>
        <end position="583"/>
    </location>
</feature>
<feature type="compositionally biased region" description="Low complexity" evidence="11">
    <location>
        <begin position="83"/>
        <end position="93"/>
    </location>
</feature>
<keyword evidence="5" id="KW-0862">Zinc</keyword>
<feature type="compositionally biased region" description="Basic and acidic residues" evidence="11">
    <location>
        <begin position="70"/>
        <end position="80"/>
    </location>
</feature>
<dbReference type="PANTHER" id="PTHR47772">
    <property type="entry name" value="ZINC FINGER PROTEIN 200"/>
    <property type="match status" value="1"/>
</dbReference>
<dbReference type="EnsemblMetazoa" id="OVOC5567.1">
    <property type="protein sequence ID" value="OVOC5567.1"/>
    <property type="gene ID" value="WBGene00242376"/>
</dbReference>
<dbReference type="PANTHER" id="PTHR47772:SF13">
    <property type="entry name" value="GASTRULA ZINC FINGER PROTEIN XLCGF49.1-LIKE-RELATED"/>
    <property type="match status" value="1"/>
</dbReference>
<dbReference type="Gene3D" id="3.30.160.60">
    <property type="entry name" value="Classic Zinc Finger"/>
    <property type="match status" value="4"/>
</dbReference>
<feature type="domain" description="C2H2-type" evidence="12">
    <location>
        <begin position="202"/>
        <end position="229"/>
    </location>
</feature>
<feature type="compositionally biased region" description="Low complexity" evidence="11">
    <location>
        <begin position="534"/>
        <end position="547"/>
    </location>
</feature>
<keyword evidence="2" id="KW-0479">Metal-binding</keyword>
<feature type="region of interest" description="Disordered" evidence="11">
    <location>
        <begin position="49"/>
        <end position="93"/>
    </location>
</feature>
<evidence type="ECO:0000313" key="13">
    <source>
        <dbReference type="EnsemblMetazoa" id="OVOC5567.1"/>
    </source>
</evidence>
<keyword evidence="7" id="KW-0804">Transcription</keyword>
<evidence type="ECO:0000256" key="11">
    <source>
        <dbReference type="SAM" id="MobiDB-lite"/>
    </source>
</evidence>
<feature type="compositionally biased region" description="Low complexity" evidence="11">
    <location>
        <begin position="332"/>
        <end position="349"/>
    </location>
</feature>
<proteinExistence type="predicted"/>
<evidence type="ECO:0000259" key="12">
    <source>
        <dbReference type="PROSITE" id="PS50157"/>
    </source>
</evidence>
<dbReference type="PROSITE" id="PS00028">
    <property type="entry name" value="ZINC_FINGER_C2H2_1"/>
    <property type="match status" value="7"/>
</dbReference>
<evidence type="ECO:0000256" key="5">
    <source>
        <dbReference type="ARBA" id="ARBA00022833"/>
    </source>
</evidence>
<dbReference type="InterPro" id="IPR050636">
    <property type="entry name" value="C2H2-ZF_domain-containing"/>
</dbReference>
<dbReference type="AlphaFoldDB" id="A0A8R1TW47"/>
<keyword evidence="14" id="KW-1185">Reference proteome</keyword>
<feature type="coiled-coil region" evidence="10">
    <location>
        <begin position="590"/>
        <end position="617"/>
    </location>
</feature>
<dbReference type="SUPFAM" id="SSF57667">
    <property type="entry name" value="beta-beta-alpha zinc fingers"/>
    <property type="match status" value="4"/>
</dbReference>
<dbReference type="FunFam" id="3.30.160.60:FF:001513">
    <property type="entry name" value="Zinc finger, C2H2 type"/>
    <property type="match status" value="1"/>
</dbReference>
<keyword evidence="3" id="KW-0677">Repeat</keyword>
<keyword evidence="4 9" id="KW-0863">Zinc-finger</keyword>
<evidence type="ECO:0000313" key="14">
    <source>
        <dbReference type="Proteomes" id="UP000024404"/>
    </source>
</evidence>
<dbReference type="InterPro" id="IPR013087">
    <property type="entry name" value="Znf_C2H2_type"/>
</dbReference>
<feature type="domain" description="C2H2-type" evidence="12">
    <location>
        <begin position="174"/>
        <end position="201"/>
    </location>
</feature>
<evidence type="ECO:0000256" key="6">
    <source>
        <dbReference type="ARBA" id="ARBA00023015"/>
    </source>
</evidence>
<evidence type="ECO:0000256" key="3">
    <source>
        <dbReference type="ARBA" id="ARBA00022737"/>
    </source>
</evidence>
<dbReference type="GO" id="GO:0008270">
    <property type="term" value="F:zinc ion binding"/>
    <property type="evidence" value="ECO:0007669"/>
    <property type="project" value="UniProtKB-KW"/>
</dbReference>
<evidence type="ECO:0000256" key="2">
    <source>
        <dbReference type="ARBA" id="ARBA00022723"/>
    </source>
</evidence>
<dbReference type="InterPro" id="IPR036236">
    <property type="entry name" value="Znf_C2H2_sf"/>
</dbReference>
<keyword evidence="8" id="KW-0539">Nucleus</keyword>
<dbReference type="SMART" id="SM00355">
    <property type="entry name" value="ZnF_C2H2"/>
    <property type="match status" value="8"/>
</dbReference>
<reference evidence="13" key="2">
    <citation type="submission" date="2022-06" db="UniProtKB">
        <authorList>
            <consortium name="EnsemblMetazoa"/>
        </authorList>
    </citation>
    <scope>IDENTIFICATION</scope>
</reference>
<evidence type="ECO:0000256" key="10">
    <source>
        <dbReference type="SAM" id="Coils"/>
    </source>
</evidence>
<feature type="domain" description="C2H2-type" evidence="12">
    <location>
        <begin position="117"/>
        <end position="145"/>
    </location>
</feature>
<feature type="domain" description="C2H2-type" evidence="12">
    <location>
        <begin position="7"/>
        <end position="32"/>
    </location>
</feature>
<dbReference type="PROSITE" id="PS50157">
    <property type="entry name" value="ZINC_FINGER_C2H2_2"/>
    <property type="match status" value="7"/>
</dbReference>
<dbReference type="OMA" id="GRYECED"/>
<dbReference type="Proteomes" id="UP000024404">
    <property type="component" value="Unassembled WGS sequence"/>
</dbReference>
<dbReference type="Pfam" id="PF00096">
    <property type="entry name" value="zf-C2H2"/>
    <property type="match status" value="5"/>
</dbReference>
<reference evidence="14" key="1">
    <citation type="submission" date="2013-10" db="EMBL/GenBank/DDBJ databases">
        <title>Genome sequencing of Onchocerca volvulus.</title>
        <authorList>
            <person name="Cotton J."/>
            <person name="Tsai J."/>
            <person name="Stanley E."/>
            <person name="Tracey A."/>
            <person name="Holroyd N."/>
            <person name="Lustigman S."/>
            <person name="Berriman M."/>
        </authorList>
    </citation>
    <scope>NUCLEOTIDE SEQUENCE</scope>
</reference>
<sequence length="658" mass="74168">MSDECCYVCNECPNSYATLDDLEQHMEQMHAGIFRSDTITTNGTATLRLPKSETDEDDEQHCLKNGTDNQKMDTMEHDGESGGNSPSSSDLSNFDGTVDSVNYNLDESTNAEGCKTFGCRFCPKLFHERSQLNIHYKHTHRDKPQYECDECHVIFAIKRELSTHMRIHSGEQPHTCTQCGKQFGTRQLLKKHWMWHTGERSHVCPHCGKAFFQKGHLTQHLMIHAGGRPHQCPLCHKTFIFKFDLNRHMKIHAERGFSCDKCGRSFLKQLQLDEHILKCKGATGVRSQPITRTSTPMTDSGNGAGNNSINAKSELRPSTQSSPGRRQSISVQQQRQQQHQQRQRQQQQQQHHHHHQQQQRQQQQQQQQHLQQQQHQQRQVASSVATAVPPVFSAEEMSKVAQVLAVQQQQRALVAAAAAHHSAAAHAVVANPLLQASALQNFAQNLMANGVNNQQPTGQTFFCIFCMKHFNTQASFTLHLSFVHFRNNVVNVSMQNCFQEHFDKEGKVNTSIASFPSIFGTVANAKGISEDATTHSNTTTNSSCSSSPQKVSPGVVQGRMQSPAQLSETEHLSDDSESPDISIPKSCDQCETHRQRVAELEQTLEAKRIELKNTRELMRRIGVIAGSLLESCTDFDKQWVTHSRKVYSQIQSVICNME</sequence>
<name>A0A8R1TW47_ONCVO</name>
<dbReference type="EMBL" id="CMVM020000161">
    <property type="status" value="NOT_ANNOTATED_CDS"/>
    <property type="molecule type" value="Genomic_DNA"/>
</dbReference>
<feature type="compositionally biased region" description="Low complexity" evidence="11">
    <location>
        <begin position="358"/>
        <end position="382"/>
    </location>
</feature>
<feature type="domain" description="C2H2-type" evidence="12">
    <location>
        <begin position="257"/>
        <end position="287"/>
    </location>
</feature>
<evidence type="ECO:0000256" key="1">
    <source>
        <dbReference type="ARBA" id="ARBA00004123"/>
    </source>
</evidence>
<keyword evidence="6" id="KW-0805">Transcription regulation</keyword>
<dbReference type="FunFam" id="3.30.160.60:FF:000100">
    <property type="entry name" value="Zinc finger 45-like"/>
    <property type="match status" value="1"/>
</dbReference>
<dbReference type="FunFam" id="3.30.160.60:FF:001273">
    <property type="entry name" value="Zinc finger protein"/>
    <property type="match status" value="1"/>
</dbReference>
<feature type="compositionally biased region" description="Polar residues" evidence="11">
    <location>
        <begin position="285"/>
        <end position="299"/>
    </location>
</feature>
<feature type="domain" description="C2H2-type" evidence="12">
    <location>
        <begin position="230"/>
        <end position="257"/>
    </location>
</feature>
<evidence type="ECO:0000256" key="7">
    <source>
        <dbReference type="ARBA" id="ARBA00023163"/>
    </source>
</evidence>
<feature type="domain" description="C2H2-type" evidence="12">
    <location>
        <begin position="146"/>
        <end position="173"/>
    </location>
</feature>
<evidence type="ECO:0000256" key="8">
    <source>
        <dbReference type="ARBA" id="ARBA00023242"/>
    </source>
</evidence>
<evidence type="ECO:0000256" key="4">
    <source>
        <dbReference type="ARBA" id="ARBA00022771"/>
    </source>
</evidence>
<accession>A0A8R1TW47</accession>
<organism evidence="13 14">
    <name type="scientific">Onchocerca volvulus</name>
    <dbReference type="NCBI Taxonomy" id="6282"/>
    <lineage>
        <taxon>Eukaryota</taxon>
        <taxon>Metazoa</taxon>
        <taxon>Ecdysozoa</taxon>
        <taxon>Nematoda</taxon>
        <taxon>Chromadorea</taxon>
        <taxon>Rhabditida</taxon>
        <taxon>Spirurina</taxon>
        <taxon>Spiruromorpha</taxon>
        <taxon>Filarioidea</taxon>
        <taxon>Onchocercidae</taxon>
        <taxon>Onchocerca</taxon>
    </lineage>
</organism>
<dbReference type="GO" id="GO:0005634">
    <property type="term" value="C:nucleus"/>
    <property type="evidence" value="ECO:0007669"/>
    <property type="project" value="UniProtKB-SubCell"/>
</dbReference>
<feature type="region of interest" description="Disordered" evidence="11">
    <location>
        <begin position="285"/>
        <end position="382"/>
    </location>
</feature>
<protein>
    <recommendedName>
        <fullName evidence="12">C2H2-type domain-containing protein</fullName>
    </recommendedName>
</protein>
<evidence type="ECO:0000256" key="9">
    <source>
        <dbReference type="PROSITE-ProRule" id="PRU00042"/>
    </source>
</evidence>
<feature type="compositionally biased region" description="Polar residues" evidence="11">
    <location>
        <begin position="316"/>
        <end position="331"/>
    </location>
</feature>